<comment type="pathway">
    <text evidence="1 8">Cofactor biosynthesis; (R)-pantothenate biosynthesis; (R)-pantothenate from (R)-pantoate and beta-alanine: step 1/1.</text>
</comment>
<dbReference type="Pfam" id="PF02569">
    <property type="entry name" value="Pantoate_ligase"/>
    <property type="match status" value="1"/>
</dbReference>
<feature type="binding site" evidence="8">
    <location>
        <position position="59"/>
    </location>
    <ligand>
        <name>beta-alanine</name>
        <dbReference type="ChEBI" id="CHEBI:57966"/>
    </ligand>
</feature>
<dbReference type="GO" id="GO:0004592">
    <property type="term" value="F:pantoate-beta-alanine ligase activity"/>
    <property type="evidence" value="ECO:0007669"/>
    <property type="project" value="UniProtKB-UniRule"/>
</dbReference>
<keyword evidence="6 8" id="KW-0067">ATP-binding</keyword>
<comment type="catalytic activity">
    <reaction evidence="7 8">
        <text>(R)-pantoate + beta-alanine + ATP = (R)-pantothenate + AMP + diphosphate + H(+)</text>
        <dbReference type="Rhea" id="RHEA:10912"/>
        <dbReference type="ChEBI" id="CHEBI:15378"/>
        <dbReference type="ChEBI" id="CHEBI:15980"/>
        <dbReference type="ChEBI" id="CHEBI:29032"/>
        <dbReference type="ChEBI" id="CHEBI:30616"/>
        <dbReference type="ChEBI" id="CHEBI:33019"/>
        <dbReference type="ChEBI" id="CHEBI:57966"/>
        <dbReference type="ChEBI" id="CHEBI:456215"/>
        <dbReference type="EC" id="6.3.2.1"/>
    </reaction>
</comment>
<dbReference type="InterPro" id="IPR003721">
    <property type="entry name" value="Pantoate_ligase"/>
</dbReference>
<evidence type="ECO:0000256" key="7">
    <source>
        <dbReference type="ARBA" id="ARBA00048258"/>
    </source>
</evidence>
<dbReference type="InterPro" id="IPR004821">
    <property type="entry name" value="Cyt_trans-like"/>
</dbReference>
<evidence type="ECO:0000256" key="5">
    <source>
        <dbReference type="ARBA" id="ARBA00022741"/>
    </source>
</evidence>
<dbReference type="PANTHER" id="PTHR21299">
    <property type="entry name" value="CYTIDYLATE KINASE/PANTOATE-BETA-ALANINE LIGASE"/>
    <property type="match status" value="1"/>
</dbReference>
<dbReference type="Gene3D" id="3.30.1300.10">
    <property type="entry name" value="Pantoate-beta-alanine ligase, C-terminal domain"/>
    <property type="match status" value="1"/>
</dbReference>
<gene>
    <name evidence="8" type="primary">panC</name>
    <name evidence="9" type="ORF">JD276_12725</name>
</gene>
<evidence type="ECO:0000256" key="4">
    <source>
        <dbReference type="ARBA" id="ARBA00022655"/>
    </source>
</evidence>
<proteinExistence type="inferred from homology"/>
<keyword evidence="3 8" id="KW-0436">Ligase</keyword>
<feature type="binding site" evidence="8">
    <location>
        <begin position="147"/>
        <end position="150"/>
    </location>
    <ligand>
        <name>ATP</name>
        <dbReference type="ChEBI" id="CHEBI:30616"/>
    </ligand>
</feature>
<evidence type="ECO:0000313" key="10">
    <source>
        <dbReference type="Proteomes" id="UP000608530"/>
    </source>
</evidence>
<comment type="subunit">
    <text evidence="8">Homodimer.</text>
</comment>
<dbReference type="EMBL" id="JAEHOH010000019">
    <property type="protein sequence ID" value="MBK0419895.1"/>
    <property type="molecule type" value="Genomic_DNA"/>
</dbReference>
<feature type="binding site" evidence="8">
    <location>
        <position position="59"/>
    </location>
    <ligand>
        <name>(R)-pantoate</name>
        <dbReference type="ChEBI" id="CHEBI:15980"/>
    </ligand>
</feature>
<dbReference type="NCBIfam" id="TIGR00018">
    <property type="entry name" value="panC"/>
    <property type="match status" value="1"/>
</dbReference>
<keyword evidence="10" id="KW-1185">Reference proteome</keyword>
<feature type="active site" description="Proton donor" evidence="8">
    <location>
        <position position="35"/>
    </location>
</feature>
<dbReference type="CDD" id="cd00560">
    <property type="entry name" value="PanC"/>
    <property type="match status" value="1"/>
</dbReference>
<accession>A0A934Q7W6</accession>
<dbReference type="GO" id="GO:0005829">
    <property type="term" value="C:cytosol"/>
    <property type="evidence" value="ECO:0007669"/>
    <property type="project" value="TreeGrafter"/>
</dbReference>
<keyword evidence="4 8" id="KW-0566">Pantothenate biosynthesis</keyword>
<dbReference type="InterPro" id="IPR042176">
    <property type="entry name" value="Pantoate_ligase_C"/>
</dbReference>
<comment type="subcellular location">
    <subcellularLocation>
        <location evidence="8">Cytoplasm</location>
    </subcellularLocation>
</comment>
<reference evidence="9" key="1">
    <citation type="submission" date="2020-12" db="EMBL/GenBank/DDBJ databases">
        <title>Leucobacter sp. CAS1, isolated from Chromium sludge.</title>
        <authorList>
            <person name="Xu Z."/>
        </authorList>
    </citation>
    <scope>NUCLEOTIDE SEQUENCE</scope>
    <source>
        <strain evidence="9">CSA1</strain>
    </source>
</reference>
<dbReference type="NCBIfam" id="TIGR00125">
    <property type="entry name" value="cyt_tran_rel"/>
    <property type="match status" value="1"/>
</dbReference>
<dbReference type="SUPFAM" id="SSF52374">
    <property type="entry name" value="Nucleotidylyl transferase"/>
    <property type="match status" value="1"/>
</dbReference>
<evidence type="ECO:0000256" key="8">
    <source>
        <dbReference type="HAMAP-Rule" id="MF_00158"/>
    </source>
</evidence>
<evidence type="ECO:0000313" key="9">
    <source>
        <dbReference type="EMBL" id="MBK0419895.1"/>
    </source>
</evidence>
<dbReference type="HAMAP" id="MF_00158">
    <property type="entry name" value="PanC"/>
    <property type="match status" value="1"/>
</dbReference>
<comment type="function">
    <text evidence="8">Catalyzes the condensation of pantoate with beta-alanine in an ATP-dependent reaction via a pantoyl-adenylate intermediate.</text>
</comment>
<evidence type="ECO:0000256" key="3">
    <source>
        <dbReference type="ARBA" id="ARBA00022598"/>
    </source>
</evidence>
<evidence type="ECO:0000256" key="6">
    <source>
        <dbReference type="ARBA" id="ARBA00022840"/>
    </source>
</evidence>
<comment type="caution">
    <text evidence="8">Lacks conserved residue(s) required for the propagation of feature annotation.</text>
</comment>
<dbReference type="InterPro" id="IPR014729">
    <property type="entry name" value="Rossmann-like_a/b/a_fold"/>
</dbReference>
<protein>
    <recommendedName>
        <fullName evidence="8">Pantothenate synthetase</fullName>
        <shortName evidence="8">PS</shortName>
        <ecNumber evidence="8">6.3.2.1</ecNumber>
    </recommendedName>
    <alternativeName>
        <fullName evidence="8">Pantoate--beta-alanine ligase</fullName>
    </alternativeName>
    <alternativeName>
        <fullName evidence="8">Pantoate-activating enzyme</fullName>
    </alternativeName>
</protein>
<feature type="binding site" evidence="8">
    <location>
        <position position="153"/>
    </location>
    <ligand>
        <name>(R)-pantoate</name>
        <dbReference type="ChEBI" id="CHEBI:15980"/>
    </ligand>
</feature>
<feature type="binding site" evidence="8">
    <location>
        <begin position="28"/>
        <end position="35"/>
    </location>
    <ligand>
        <name>ATP</name>
        <dbReference type="ChEBI" id="CHEBI:30616"/>
    </ligand>
</feature>
<dbReference type="GO" id="GO:0015940">
    <property type="term" value="P:pantothenate biosynthetic process"/>
    <property type="evidence" value="ECO:0007669"/>
    <property type="project" value="UniProtKB-UniRule"/>
</dbReference>
<feature type="binding site" evidence="8">
    <location>
        <begin position="184"/>
        <end position="187"/>
    </location>
    <ligand>
        <name>ATP</name>
        <dbReference type="ChEBI" id="CHEBI:30616"/>
    </ligand>
</feature>
<dbReference type="PANTHER" id="PTHR21299:SF1">
    <property type="entry name" value="PANTOATE--BETA-ALANINE LIGASE"/>
    <property type="match status" value="1"/>
</dbReference>
<comment type="miscellaneous">
    <text evidence="8">The reaction proceeds by a bi uni uni bi ping pong mechanism.</text>
</comment>
<name>A0A934Q7W6_9MICO</name>
<dbReference type="Proteomes" id="UP000608530">
    <property type="component" value="Unassembled WGS sequence"/>
</dbReference>
<comment type="caution">
    <text evidence="9">The sequence shown here is derived from an EMBL/GenBank/DDBJ whole genome shotgun (WGS) entry which is preliminary data.</text>
</comment>
<dbReference type="AlphaFoldDB" id="A0A934Q7W6"/>
<dbReference type="GO" id="GO:0005524">
    <property type="term" value="F:ATP binding"/>
    <property type="evidence" value="ECO:0007669"/>
    <property type="project" value="UniProtKB-KW"/>
</dbReference>
<dbReference type="Gene3D" id="3.40.50.620">
    <property type="entry name" value="HUPs"/>
    <property type="match status" value="1"/>
</dbReference>
<evidence type="ECO:0000256" key="1">
    <source>
        <dbReference type="ARBA" id="ARBA00004990"/>
    </source>
</evidence>
<dbReference type="RefSeq" id="WP_200116033.1">
    <property type="nucleotide sequence ID" value="NZ_JAEHOH010000019.1"/>
</dbReference>
<sequence length="285" mass="30963">MRTVRTIRELREALRPARAGTIGFVPTMGALHEGHLSLVRAARRANDTVVLSIFVNPTQFTEAADLEAYPRDQARDLRLAEEAGVDVVFAPDAEEMYPAGFATVVSVGGSITETLEAEGRGRGHFDGMATVVAKLLLAVLPDKAYFGAKDAQQAVVVRRLVADLNIPVAIDVCETSREADGLARSSRNVRLGPDERRRAAAIPQALRLVERLAREGETRPAELRTAASRILRENGIEEEYLAFVDPDTLERVPAVDRPTLVAVAARVGGVRLIDNVRLAQGEADR</sequence>
<dbReference type="EC" id="6.3.2.1" evidence="8"/>
<organism evidence="9 10">
    <name type="scientific">Leucobacter chromiisoli</name>
    <dbReference type="NCBI Taxonomy" id="2796471"/>
    <lineage>
        <taxon>Bacteria</taxon>
        <taxon>Bacillati</taxon>
        <taxon>Actinomycetota</taxon>
        <taxon>Actinomycetes</taxon>
        <taxon>Micrococcales</taxon>
        <taxon>Microbacteriaceae</taxon>
        <taxon>Leucobacter</taxon>
    </lineage>
</organism>
<comment type="similarity">
    <text evidence="2 8">Belongs to the pantothenate synthetase family.</text>
</comment>
<keyword evidence="5 8" id="KW-0547">Nucleotide-binding</keyword>
<evidence type="ECO:0000256" key="2">
    <source>
        <dbReference type="ARBA" id="ARBA00009256"/>
    </source>
</evidence>
<keyword evidence="8" id="KW-0963">Cytoplasm</keyword>